<dbReference type="GeneID" id="114244253"/>
<comment type="cofactor">
    <cofactor evidence="1">
        <name>FMN</name>
        <dbReference type="ChEBI" id="CHEBI:58210"/>
    </cofactor>
</comment>
<evidence type="ECO:0000256" key="4">
    <source>
        <dbReference type="ARBA" id="ARBA00022664"/>
    </source>
</evidence>
<evidence type="ECO:0000256" key="7">
    <source>
        <dbReference type="ARBA" id="ARBA00023002"/>
    </source>
</evidence>
<dbReference type="PANTHER" id="PTHR11082">
    <property type="entry name" value="TRNA-DIHYDROURIDINE SYNTHASE"/>
    <property type="match status" value="1"/>
</dbReference>
<dbReference type="GO" id="GO:0102267">
    <property type="term" value="F:tRNA-dihydrouridine20b synthase activity"/>
    <property type="evidence" value="ECO:0007669"/>
    <property type="project" value="UniProtKB-ARBA"/>
</dbReference>
<gene>
    <name evidence="13" type="primary">LOC114244253</name>
</gene>
<dbReference type="Proteomes" id="UP000504629">
    <property type="component" value="Unplaced"/>
</dbReference>
<evidence type="ECO:0000256" key="9">
    <source>
        <dbReference type="ARBA" id="ARBA00071722"/>
    </source>
</evidence>
<sequence>MKEICDIMEKFADAKINKTYLKVCAPMVRYSKVHFRTLVRNFNADLCFTPMILADSFCQNSKARANEFMTTTTDFPVIAQFAANNRDDFVDASKLVYPYVDGVDLNCGCPQKWAMKDGYGCSLLSKPEIIYDIVKGLRNVLPNKFSISVKIRLLNDIKKTVILCQQLEKCGVTFLTIHGRTIAQKSSGPVDINGLKEVREALSVPMVANGGVKNLNDANHLYEVVKCSGVMAAGGLLSNPALFSGITKTPLSCVKMWMELKNKNIERITFQCYHHHLVFMLEKVLTKQQKQIFNHLSTFESVDDFILNNLFENSIVDFHYKHELGNFTECQFPDQITMKHCTKCRTCGKSVHYCVCNKYDYSTTHGNFFISHINADDGLDYMDSNIFDEPI</sequence>
<proteinExistence type="predicted"/>
<dbReference type="InterPro" id="IPR018517">
    <property type="entry name" value="tRNA_hU_synthase_CS"/>
</dbReference>
<dbReference type="Gene3D" id="3.20.20.70">
    <property type="entry name" value="Aldolase class I"/>
    <property type="match status" value="1"/>
</dbReference>
<evidence type="ECO:0000256" key="6">
    <source>
        <dbReference type="ARBA" id="ARBA00022857"/>
    </source>
</evidence>
<dbReference type="OrthoDB" id="9977870at2759"/>
<keyword evidence="2" id="KW-0285">Flavoprotein</keyword>
<dbReference type="FunFam" id="3.20.20.70:FF:000159">
    <property type="entry name" value="tRNA-dihydrouridine synthase 4"/>
    <property type="match status" value="1"/>
</dbReference>
<keyword evidence="8" id="KW-0520">NAD</keyword>
<dbReference type="KEGG" id="bman:114244253"/>
<evidence type="ECO:0000256" key="2">
    <source>
        <dbReference type="ARBA" id="ARBA00022630"/>
    </source>
</evidence>
<dbReference type="CTD" id="35179"/>
<keyword evidence="5" id="KW-0819">tRNA processing</keyword>
<evidence type="ECO:0000256" key="10">
    <source>
        <dbReference type="ARBA" id="ARBA00078338"/>
    </source>
</evidence>
<dbReference type="Pfam" id="PF01207">
    <property type="entry name" value="Dus"/>
    <property type="match status" value="1"/>
</dbReference>
<name>A0A6J2JQ13_BOMMA</name>
<keyword evidence="3" id="KW-0288">FMN</keyword>
<accession>A0A6J2JQ13</accession>
<dbReference type="GO" id="GO:0006397">
    <property type="term" value="P:mRNA processing"/>
    <property type="evidence" value="ECO:0007669"/>
    <property type="project" value="UniProtKB-KW"/>
</dbReference>
<dbReference type="InterPro" id="IPR013785">
    <property type="entry name" value="Aldolase_TIM"/>
</dbReference>
<evidence type="ECO:0000313" key="12">
    <source>
        <dbReference type="Proteomes" id="UP000504629"/>
    </source>
</evidence>
<dbReference type="SMR" id="A0A6J2JQ13"/>
<evidence type="ECO:0000256" key="5">
    <source>
        <dbReference type="ARBA" id="ARBA00022694"/>
    </source>
</evidence>
<keyword evidence="6" id="KW-0521">NADP</keyword>
<evidence type="ECO:0000259" key="11">
    <source>
        <dbReference type="Pfam" id="PF01207"/>
    </source>
</evidence>
<evidence type="ECO:0000256" key="1">
    <source>
        <dbReference type="ARBA" id="ARBA00001917"/>
    </source>
</evidence>
<evidence type="ECO:0000313" key="13">
    <source>
        <dbReference type="RefSeq" id="XP_028031811.1"/>
    </source>
</evidence>
<dbReference type="CDD" id="cd02801">
    <property type="entry name" value="DUS_like_FMN"/>
    <property type="match status" value="1"/>
</dbReference>
<reference evidence="13" key="1">
    <citation type="submission" date="2025-08" db="UniProtKB">
        <authorList>
            <consortium name="RefSeq"/>
        </authorList>
    </citation>
    <scope>IDENTIFICATION</scope>
    <source>
        <tissue evidence="13">Silk gland</tissue>
    </source>
</reference>
<evidence type="ECO:0000256" key="3">
    <source>
        <dbReference type="ARBA" id="ARBA00022643"/>
    </source>
</evidence>
<dbReference type="SUPFAM" id="SSF51395">
    <property type="entry name" value="FMN-linked oxidoreductases"/>
    <property type="match status" value="1"/>
</dbReference>
<evidence type="ECO:0000256" key="8">
    <source>
        <dbReference type="ARBA" id="ARBA00023027"/>
    </source>
</evidence>
<protein>
    <recommendedName>
        <fullName evidence="9">tRNA-dihydrouridine(20a/20b) synthase [NAD(P)+]</fullName>
    </recommendedName>
    <alternativeName>
        <fullName evidence="10">tRNA-dihydrouridine synthase 4</fullName>
    </alternativeName>
</protein>
<dbReference type="InterPro" id="IPR035587">
    <property type="entry name" value="DUS-like_FMN-bd"/>
</dbReference>
<dbReference type="RefSeq" id="XP_028031811.1">
    <property type="nucleotide sequence ID" value="XM_028176010.1"/>
</dbReference>
<dbReference type="PROSITE" id="PS01136">
    <property type="entry name" value="UPF0034"/>
    <property type="match status" value="1"/>
</dbReference>
<dbReference type="GO" id="GO:0050660">
    <property type="term" value="F:flavin adenine dinucleotide binding"/>
    <property type="evidence" value="ECO:0007669"/>
    <property type="project" value="InterPro"/>
</dbReference>
<keyword evidence="7" id="KW-0560">Oxidoreductase</keyword>
<dbReference type="AlphaFoldDB" id="A0A6J2JQ13"/>
<feature type="domain" description="DUS-like FMN-binding" evidence="11">
    <location>
        <begin position="24"/>
        <end position="299"/>
    </location>
</feature>
<dbReference type="PANTHER" id="PTHR11082:SF31">
    <property type="entry name" value="TRNA-DIHYDROURIDINE(20A_20B) SYNTHASE [NAD(P)+]-LIKE"/>
    <property type="match status" value="1"/>
</dbReference>
<keyword evidence="12" id="KW-1185">Reference proteome</keyword>
<dbReference type="GO" id="GO:0102266">
    <property type="term" value="F:tRNA-dihydrouridine20a synthase activity"/>
    <property type="evidence" value="ECO:0007669"/>
    <property type="project" value="UniProtKB-ARBA"/>
</dbReference>
<keyword evidence="4" id="KW-0507">mRNA processing</keyword>
<organism evidence="12 13">
    <name type="scientific">Bombyx mandarina</name>
    <name type="common">Wild silk moth</name>
    <name type="synonym">Wild silkworm</name>
    <dbReference type="NCBI Taxonomy" id="7092"/>
    <lineage>
        <taxon>Eukaryota</taxon>
        <taxon>Metazoa</taxon>
        <taxon>Ecdysozoa</taxon>
        <taxon>Arthropoda</taxon>
        <taxon>Hexapoda</taxon>
        <taxon>Insecta</taxon>
        <taxon>Pterygota</taxon>
        <taxon>Neoptera</taxon>
        <taxon>Endopterygota</taxon>
        <taxon>Lepidoptera</taxon>
        <taxon>Glossata</taxon>
        <taxon>Ditrysia</taxon>
        <taxon>Bombycoidea</taxon>
        <taxon>Bombycidae</taxon>
        <taxon>Bombycinae</taxon>
        <taxon>Bombyx</taxon>
    </lineage>
</organism>